<accession>A0A1B2J005</accession>
<dbReference type="STRING" id="240427.AYR62_03725"/>
<keyword evidence="1" id="KW-0812">Transmembrane</keyword>
<keyword evidence="1" id="KW-0472">Membrane</keyword>
<dbReference type="Proteomes" id="UP000093267">
    <property type="component" value="Chromosome"/>
</dbReference>
<dbReference type="KEGG" id="lpd:AYR62_03725"/>
<sequence>MVVTIIIAILLIIIICGALFFTQINNAMRSATGKDTPADTVVKNELVKKIEASKTGNAQTDAAIDKAATTLKQTKMSTIMKAAKNQNQASALLDKTTDLTAAQSKAATTVVFHNAAYSKLRTAIADGNWVAAYNQYKTLSTNGNFSTLEGELN</sequence>
<feature type="transmembrane region" description="Helical" evidence="1">
    <location>
        <begin position="6"/>
        <end position="24"/>
    </location>
</feature>
<protein>
    <submittedName>
        <fullName evidence="2">Uncharacterized protein</fullName>
    </submittedName>
</protein>
<keyword evidence="3" id="KW-1185">Reference proteome</keyword>
<evidence type="ECO:0000313" key="2">
    <source>
        <dbReference type="EMBL" id="ANZ67578.1"/>
    </source>
</evidence>
<reference evidence="2 3" key="1">
    <citation type="submission" date="2016-03" db="EMBL/GenBank/DDBJ databases">
        <title>Pediococcus and Lactobacillus from brewery environment - whole genome sequencing and assembly.</title>
        <authorList>
            <person name="Behr J."/>
            <person name="Geissler A.J."/>
            <person name="Vogel R.F."/>
        </authorList>
    </citation>
    <scope>NUCLEOTIDE SEQUENCE [LARGE SCALE GENOMIC DNA]</scope>
    <source>
        <strain evidence="2 3">TMW 1.1995</strain>
    </source>
</reference>
<organism evidence="2 3">
    <name type="scientific">Secundilactobacillus paracollinoides</name>
    <dbReference type="NCBI Taxonomy" id="240427"/>
    <lineage>
        <taxon>Bacteria</taxon>
        <taxon>Bacillati</taxon>
        <taxon>Bacillota</taxon>
        <taxon>Bacilli</taxon>
        <taxon>Lactobacillales</taxon>
        <taxon>Lactobacillaceae</taxon>
        <taxon>Secundilactobacillus</taxon>
    </lineage>
</organism>
<keyword evidence="1" id="KW-1133">Transmembrane helix</keyword>
<evidence type="ECO:0000256" key="1">
    <source>
        <dbReference type="SAM" id="Phobius"/>
    </source>
</evidence>
<gene>
    <name evidence="2" type="ORF">AYR63_10760</name>
</gene>
<evidence type="ECO:0000313" key="3">
    <source>
        <dbReference type="Proteomes" id="UP000093267"/>
    </source>
</evidence>
<proteinExistence type="predicted"/>
<dbReference type="AlphaFoldDB" id="A0A1B2J005"/>
<dbReference type="EMBL" id="CP014924">
    <property type="protein sequence ID" value="ANZ67578.1"/>
    <property type="molecule type" value="Genomic_DNA"/>
</dbReference>
<name>A0A1B2J005_9LACO</name>